<keyword evidence="1" id="KW-0812">Transmembrane</keyword>
<organism evidence="2 3">
    <name type="scientific">Frondihabitans peucedani</name>
    <dbReference type="NCBI Taxonomy" id="598626"/>
    <lineage>
        <taxon>Bacteria</taxon>
        <taxon>Bacillati</taxon>
        <taxon>Actinomycetota</taxon>
        <taxon>Actinomycetes</taxon>
        <taxon>Micrococcales</taxon>
        <taxon>Microbacteriaceae</taxon>
        <taxon>Frondihabitans</taxon>
    </lineage>
</organism>
<keyword evidence="1" id="KW-0472">Membrane</keyword>
<evidence type="ECO:0000256" key="1">
    <source>
        <dbReference type="SAM" id="Phobius"/>
    </source>
</evidence>
<protein>
    <submittedName>
        <fullName evidence="2">Uncharacterized protein</fullName>
    </submittedName>
</protein>
<reference evidence="3" key="1">
    <citation type="journal article" date="2019" name="Int. J. Syst. Evol. Microbiol.">
        <title>The Global Catalogue of Microorganisms (GCM) 10K type strain sequencing project: providing services to taxonomists for standard genome sequencing and annotation.</title>
        <authorList>
            <consortium name="The Broad Institute Genomics Platform"/>
            <consortium name="The Broad Institute Genome Sequencing Center for Infectious Disease"/>
            <person name="Wu L."/>
            <person name="Ma J."/>
        </authorList>
    </citation>
    <scope>NUCLEOTIDE SEQUENCE [LARGE SCALE GENOMIC DNA]</scope>
    <source>
        <strain evidence="3">JCM 17442</strain>
    </source>
</reference>
<proteinExistence type="predicted"/>
<dbReference type="RefSeq" id="WP_344795681.1">
    <property type="nucleotide sequence ID" value="NZ_BAABAU010000001.1"/>
</dbReference>
<evidence type="ECO:0000313" key="2">
    <source>
        <dbReference type="EMBL" id="GAA4266453.1"/>
    </source>
</evidence>
<evidence type="ECO:0000313" key="3">
    <source>
        <dbReference type="Proteomes" id="UP001501594"/>
    </source>
</evidence>
<dbReference type="Proteomes" id="UP001501594">
    <property type="component" value="Unassembled WGS sequence"/>
</dbReference>
<gene>
    <name evidence="2" type="ORF">GCM10022256_20650</name>
</gene>
<feature type="transmembrane region" description="Helical" evidence="1">
    <location>
        <begin position="38"/>
        <end position="66"/>
    </location>
</feature>
<keyword evidence="1" id="KW-1133">Transmembrane helix</keyword>
<keyword evidence="3" id="KW-1185">Reference proteome</keyword>
<accession>A0ABP8E2K9</accession>
<comment type="caution">
    <text evidence="2">The sequence shown here is derived from an EMBL/GenBank/DDBJ whole genome shotgun (WGS) entry which is preliminary data.</text>
</comment>
<dbReference type="EMBL" id="BAABAU010000001">
    <property type="protein sequence ID" value="GAA4266453.1"/>
    <property type="molecule type" value="Genomic_DNA"/>
</dbReference>
<sequence length="68" mass="7219">MIPRAASALRLGLVLALWRRYRAAATPSERETAGRAIIAIASVWVGAVALTGLVVFGCVAFLLLLVRV</sequence>
<name>A0ABP8E2K9_9MICO</name>